<dbReference type="RefSeq" id="WP_034437507.1">
    <property type="nucleotide sequence ID" value="NZ_CAACYI010000001.1"/>
</dbReference>
<dbReference type="GO" id="GO:0009303">
    <property type="term" value="P:rRNA transcription"/>
    <property type="evidence" value="ECO:0007669"/>
    <property type="project" value="TreeGrafter"/>
</dbReference>
<reference evidence="2 3" key="1">
    <citation type="submission" date="2019-02" db="EMBL/GenBank/DDBJ databases">
        <authorList>
            <consortium name="Pathogen Informatics"/>
        </authorList>
    </citation>
    <scope>NUCLEOTIDE SEQUENCE [LARGE SCALE GENOMIC DNA]</scope>
    <source>
        <strain evidence="2 3">3012STDY7089603</strain>
    </source>
</reference>
<dbReference type="InterPro" id="IPR003711">
    <property type="entry name" value="CarD-like/TRCF_RID"/>
</dbReference>
<dbReference type="PANTHER" id="PTHR38447:SF1">
    <property type="entry name" value="RNA POLYMERASE-BINDING TRANSCRIPTION FACTOR CARD"/>
    <property type="match status" value="1"/>
</dbReference>
<gene>
    <name evidence="2" type="ORF">NCTC13150_01460</name>
</gene>
<dbReference type="Pfam" id="PF02559">
    <property type="entry name" value="CarD_TRCF_RID"/>
    <property type="match status" value="1"/>
</dbReference>
<evidence type="ECO:0000313" key="3">
    <source>
        <dbReference type="Proteomes" id="UP000377798"/>
    </source>
</evidence>
<dbReference type="Pfam" id="PF21095">
    <property type="entry name" value="CarD_C"/>
    <property type="match status" value="1"/>
</dbReference>
<accession>A0A8H2QYG2</accession>
<dbReference type="AlphaFoldDB" id="A0A8H2QYG2"/>
<evidence type="ECO:0000313" key="2">
    <source>
        <dbReference type="EMBL" id="VFB16887.1"/>
    </source>
</evidence>
<dbReference type="InterPro" id="IPR052531">
    <property type="entry name" value="CarD-like_regulator"/>
</dbReference>
<dbReference type="SMART" id="SM01058">
    <property type="entry name" value="CarD_TRCF"/>
    <property type="match status" value="1"/>
</dbReference>
<keyword evidence="3" id="KW-1185">Reference proteome</keyword>
<feature type="domain" description="CarD-like/TRCF RNAP-interacting" evidence="1">
    <location>
        <begin position="1"/>
        <end position="112"/>
    </location>
</feature>
<dbReference type="Gene3D" id="1.20.58.1290">
    <property type="entry name" value="CarD-like, C-terminal domain"/>
    <property type="match status" value="1"/>
</dbReference>
<dbReference type="InterPro" id="IPR042215">
    <property type="entry name" value="CarD-like_C"/>
</dbReference>
<dbReference type="Gene3D" id="2.40.10.170">
    <property type="match status" value="1"/>
</dbReference>
<organism evidence="2 3">
    <name type="scientific">Urinicoccus massiliensis</name>
    <dbReference type="NCBI Taxonomy" id="1723382"/>
    <lineage>
        <taxon>Bacteria</taxon>
        <taxon>Bacillati</taxon>
        <taxon>Bacillota</taxon>
        <taxon>Tissierellia</taxon>
        <taxon>Tissierellales</taxon>
        <taxon>Peptoniphilaceae</taxon>
        <taxon>Urinicoccus</taxon>
    </lineage>
</organism>
<comment type="caution">
    <text evidence="2">The sequence shown here is derived from an EMBL/GenBank/DDBJ whole genome shotgun (WGS) entry which is preliminary data.</text>
</comment>
<sequence length="162" mass="18893">MFSIGDKVVYPIHGAGVIADIQEKEVLGEVQEYYILKMPTNHMNVMVPVSQIKKLGVREILSKEEMDQVFEIFSQEDQSKLPKNWNRRYRYNMDRIKSGDIEEIARVVLCLENLDQEKNLSTGERKMLNNAKQIIISEMILVYDKDQEELSDLIDHAIFSKQ</sequence>
<dbReference type="SUPFAM" id="SSF141259">
    <property type="entry name" value="CarD-like"/>
    <property type="match status" value="1"/>
</dbReference>
<proteinExistence type="predicted"/>
<dbReference type="InterPro" id="IPR048792">
    <property type="entry name" value="CarD_C"/>
</dbReference>
<dbReference type="PANTHER" id="PTHR38447">
    <property type="entry name" value="TRANSCRIPTION FACTOR YDEB-RELATED"/>
    <property type="match status" value="1"/>
</dbReference>
<protein>
    <submittedName>
        <fullName evidence="2">CarD-like/TRCF domain</fullName>
    </submittedName>
</protein>
<dbReference type="InterPro" id="IPR036101">
    <property type="entry name" value="CarD-like/TRCF_RID_sf"/>
</dbReference>
<dbReference type="EMBL" id="CAACYI010000001">
    <property type="protein sequence ID" value="VFB16887.1"/>
    <property type="molecule type" value="Genomic_DNA"/>
</dbReference>
<evidence type="ECO:0000259" key="1">
    <source>
        <dbReference type="SMART" id="SM01058"/>
    </source>
</evidence>
<dbReference type="Proteomes" id="UP000377798">
    <property type="component" value="Unassembled WGS sequence"/>
</dbReference>
<name>A0A8H2QYG2_9FIRM</name>